<gene>
    <name evidence="2" type="ORF">AV274_0137</name>
</gene>
<dbReference type="SMART" id="SM00450">
    <property type="entry name" value="RHOD"/>
    <property type="match status" value="1"/>
</dbReference>
<evidence type="ECO:0000313" key="3">
    <source>
        <dbReference type="Proteomes" id="UP000078348"/>
    </source>
</evidence>
<dbReference type="Gene3D" id="3.40.250.10">
    <property type="entry name" value="Rhodanese-like domain"/>
    <property type="match status" value="1"/>
</dbReference>
<name>A0A196SPK0_BLAHN</name>
<reference evidence="2 3" key="1">
    <citation type="submission" date="2016-05" db="EMBL/GenBank/DDBJ databases">
        <title>Nuclear genome of Blastocystis sp. subtype 1 NandII.</title>
        <authorList>
            <person name="Gentekaki E."/>
            <person name="Curtis B."/>
            <person name="Stairs C."/>
            <person name="Eme L."/>
            <person name="Herman E."/>
            <person name="Klimes V."/>
            <person name="Arias M.C."/>
            <person name="Elias M."/>
            <person name="Hilliou F."/>
            <person name="Klute M."/>
            <person name="Malik S.-B."/>
            <person name="Pightling A."/>
            <person name="Rachubinski R."/>
            <person name="Salas D."/>
            <person name="Schlacht A."/>
            <person name="Suga H."/>
            <person name="Archibald J."/>
            <person name="Ball S.G."/>
            <person name="Clark G."/>
            <person name="Dacks J."/>
            <person name="Van Der Giezen M."/>
            <person name="Tsaousis A."/>
            <person name="Roger A."/>
        </authorList>
    </citation>
    <scope>NUCLEOTIDE SEQUENCE [LARGE SCALE GENOMIC DNA]</scope>
    <source>
        <strain evidence="3">ATCC 50177 / NandII</strain>
    </source>
</reference>
<dbReference type="EMBL" id="LXWW01000006">
    <property type="protein sequence ID" value="OAO18102.1"/>
    <property type="molecule type" value="Genomic_DNA"/>
</dbReference>
<dbReference type="PROSITE" id="PS50206">
    <property type="entry name" value="RHODANESE_3"/>
    <property type="match status" value="1"/>
</dbReference>
<dbReference type="Pfam" id="PF00581">
    <property type="entry name" value="Rhodanese"/>
    <property type="match status" value="1"/>
</dbReference>
<evidence type="ECO:0000259" key="1">
    <source>
        <dbReference type="PROSITE" id="PS50206"/>
    </source>
</evidence>
<keyword evidence="3" id="KW-1185">Reference proteome</keyword>
<proteinExistence type="predicted"/>
<dbReference type="InterPro" id="IPR001763">
    <property type="entry name" value="Rhodanese-like_dom"/>
</dbReference>
<comment type="caution">
    <text evidence="2">The sequence shown here is derived from an EMBL/GenBank/DDBJ whole genome shotgun (WGS) entry which is preliminary data.</text>
</comment>
<dbReference type="OrthoDB" id="10319947at2759"/>
<evidence type="ECO:0000313" key="2">
    <source>
        <dbReference type="EMBL" id="OAO18102.1"/>
    </source>
</evidence>
<dbReference type="CDD" id="cd00158">
    <property type="entry name" value="RHOD"/>
    <property type="match status" value="1"/>
</dbReference>
<organism evidence="2 3">
    <name type="scientific">Blastocystis sp. subtype 1 (strain ATCC 50177 / NandII)</name>
    <dbReference type="NCBI Taxonomy" id="478820"/>
    <lineage>
        <taxon>Eukaryota</taxon>
        <taxon>Sar</taxon>
        <taxon>Stramenopiles</taxon>
        <taxon>Bigyra</taxon>
        <taxon>Opalozoa</taxon>
        <taxon>Opalinata</taxon>
        <taxon>Blastocystidae</taxon>
        <taxon>Blastocystis</taxon>
    </lineage>
</organism>
<dbReference type="InterPro" id="IPR036873">
    <property type="entry name" value="Rhodanese-like_dom_sf"/>
</dbReference>
<sequence>MERYTKEKTFAIIDEKLKSIREKFQKDQQMDMAEFYDLFTRSNELIHVVDCRSQEEFDECHISGAYTLADYYGHTEWRGLPIRAFFYSRIGERSAAAVEEALKQGIKAYNVNGGLIEWLHYNGYCDFKDDGEEKRVNVVDKEFAPMVPEGMTPVFRED</sequence>
<dbReference type="SUPFAM" id="SSF52821">
    <property type="entry name" value="Rhodanese/Cell cycle control phosphatase"/>
    <property type="match status" value="1"/>
</dbReference>
<feature type="domain" description="Rhodanese" evidence="1">
    <location>
        <begin position="42"/>
        <end position="127"/>
    </location>
</feature>
<dbReference type="Proteomes" id="UP000078348">
    <property type="component" value="Unassembled WGS sequence"/>
</dbReference>
<dbReference type="AlphaFoldDB" id="A0A196SPK0"/>
<accession>A0A196SPK0</accession>
<protein>
    <submittedName>
        <fullName evidence="2">Ribonuclease P subunit Rpp30</fullName>
    </submittedName>
</protein>